<keyword evidence="9" id="KW-1185">Reference proteome</keyword>
<dbReference type="InterPro" id="IPR013325">
    <property type="entry name" value="RNA_pol_sigma_r2"/>
</dbReference>
<evidence type="ECO:0000313" key="9">
    <source>
        <dbReference type="Proteomes" id="UP000238312"/>
    </source>
</evidence>
<dbReference type="InterPro" id="IPR013249">
    <property type="entry name" value="RNA_pol_sigma70_r4_t2"/>
</dbReference>
<dbReference type="Gene3D" id="1.10.1740.10">
    <property type="match status" value="1"/>
</dbReference>
<dbReference type="InterPro" id="IPR013324">
    <property type="entry name" value="RNA_pol_sigma_r3/r4-like"/>
</dbReference>
<evidence type="ECO:0000313" key="8">
    <source>
        <dbReference type="EMBL" id="PRX64886.1"/>
    </source>
</evidence>
<dbReference type="EMBL" id="PVNG01000008">
    <property type="protein sequence ID" value="PRX64886.1"/>
    <property type="molecule type" value="Genomic_DNA"/>
</dbReference>
<dbReference type="PANTHER" id="PTHR43133:SF65">
    <property type="entry name" value="ECF RNA POLYMERASE SIGMA FACTOR SIGG"/>
    <property type="match status" value="1"/>
</dbReference>
<comment type="caution">
    <text evidence="8">The sequence shown here is derived from an EMBL/GenBank/DDBJ whole genome shotgun (WGS) entry which is preliminary data.</text>
</comment>
<dbReference type="Pfam" id="PF04542">
    <property type="entry name" value="Sigma70_r2"/>
    <property type="match status" value="1"/>
</dbReference>
<reference evidence="8 9" key="1">
    <citation type="submission" date="2018-03" db="EMBL/GenBank/DDBJ databases">
        <title>Genomic Encyclopedia of Type Strains, Phase III (KMG-III): the genomes of soil and plant-associated and newly described type strains.</title>
        <authorList>
            <person name="Whitman W."/>
        </authorList>
    </citation>
    <scope>NUCLEOTIDE SEQUENCE [LARGE SCALE GENOMIC DNA]</scope>
    <source>
        <strain evidence="8 9">CGMCC 4.7104</strain>
    </source>
</reference>
<feature type="domain" description="RNA polymerase sigma-70 region 2" evidence="6">
    <location>
        <begin position="2"/>
        <end position="70"/>
    </location>
</feature>
<dbReference type="Gene3D" id="3.10.450.50">
    <property type="match status" value="1"/>
</dbReference>
<dbReference type="InterPro" id="IPR032710">
    <property type="entry name" value="NTF2-like_dom_sf"/>
</dbReference>
<dbReference type="PANTHER" id="PTHR43133">
    <property type="entry name" value="RNA POLYMERASE ECF-TYPE SIGMA FACTO"/>
    <property type="match status" value="1"/>
</dbReference>
<dbReference type="NCBIfam" id="TIGR02937">
    <property type="entry name" value="sigma70-ECF"/>
    <property type="match status" value="1"/>
</dbReference>
<evidence type="ECO:0000256" key="3">
    <source>
        <dbReference type="ARBA" id="ARBA00023015"/>
    </source>
</evidence>
<dbReference type="GO" id="GO:0003677">
    <property type="term" value="F:DNA binding"/>
    <property type="evidence" value="ECO:0007669"/>
    <property type="project" value="InterPro"/>
</dbReference>
<comment type="similarity">
    <text evidence="1">Belongs to the sigma-70 factor family. ECF subfamily.</text>
</comment>
<dbReference type="NCBIfam" id="TIGR02960">
    <property type="entry name" value="SigX5"/>
    <property type="match status" value="1"/>
</dbReference>
<keyword evidence="4" id="KW-0731">Sigma factor</keyword>
<dbReference type="SUPFAM" id="SSF88946">
    <property type="entry name" value="Sigma2 domain of RNA polymerase sigma factors"/>
    <property type="match status" value="1"/>
</dbReference>
<comment type="subunit">
    <text evidence="2">Interacts transiently with the RNA polymerase catalytic core formed by RpoA, RpoB, RpoC and RpoZ (2 alpha, 1 beta, 1 beta' and 1 omega subunit) to form the RNA polymerase holoenzyme that can initiate transcription.</text>
</comment>
<keyword evidence="5" id="KW-0804">Transcription</keyword>
<proteinExistence type="inferred from homology"/>
<dbReference type="GO" id="GO:0016987">
    <property type="term" value="F:sigma factor activity"/>
    <property type="evidence" value="ECO:0007669"/>
    <property type="project" value="UniProtKB-KW"/>
</dbReference>
<dbReference type="InterPro" id="IPR036388">
    <property type="entry name" value="WH-like_DNA-bd_sf"/>
</dbReference>
<accession>A0A2T0MZQ8</accession>
<dbReference type="Gene3D" id="1.10.10.10">
    <property type="entry name" value="Winged helix-like DNA-binding domain superfamily/Winged helix DNA-binding domain"/>
    <property type="match status" value="1"/>
</dbReference>
<dbReference type="InterPro" id="IPR039425">
    <property type="entry name" value="RNA_pol_sigma-70-like"/>
</dbReference>
<evidence type="ECO:0000259" key="7">
    <source>
        <dbReference type="Pfam" id="PF08281"/>
    </source>
</evidence>
<name>A0A2T0MZQ8_9ACTN</name>
<evidence type="ECO:0000256" key="5">
    <source>
        <dbReference type="ARBA" id="ARBA00023163"/>
    </source>
</evidence>
<protein>
    <submittedName>
        <fullName evidence="8">RNA polymerase ECF family sigma subunit</fullName>
    </submittedName>
</protein>
<dbReference type="InterPro" id="IPR007627">
    <property type="entry name" value="RNA_pol_sigma70_r2"/>
</dbReference>
<evidence type="ECO:0000256" key="2">
    <source>
        <dbReference type="ARBA" id="ARBA00011344"/>
    </source>
</evidence>
<dbReference type="InterPro" id="IPR014284">
    <property type="entry name" value="RNA_pol_sigma-70_dom"/>
</dbReference>
<evidence type="ECO:0000259" key="6">
    <source>
        <dbReference type="Pfam" id="PF04542"/>
    </source>
</evidence>
<dbReference type="GO" id="GO:0006352">
    <property type="term" value="P:DNA-templated transcription initiation"/>
    <property type="evidence" value="ECO:0007669"/>
    <property type="project" value="InterPro"/>
</dbReference>
<dbReference type="Proteomes" id="UP000238312">
    <property type="component" value="Unassembled WGS sequence"/>
</dbReference>
<dbReference type="OrthoDB" id="3500555at2"/>
<sequence length="313" mass="34207">MLESLRGPLTGYCYRILGSASDVDDAVQETMVRALRAIDGFDPERAALSTWVHKIATNVCLDMLRSARRRALPWDMGPASSGGADLGVPLPAARWVEPLADSRVMGTADPAALAMRGETLRLAFIAALQRLPPRQRVALVLRDVLEFSAVEAAEVMRTSVAAANSALQRARATLDRHRPHPADTPRLDDVTQLDLLHRYVKAFQTHDVHELVAVLAHDARSGMPPFAWWLDGAAHIAAVMSASDSCGDDRLIFGEPANGCWTLGQYRPDENGVLVPFALLVVELRDGRISEVVTFLGWGDRFAEFGLPDRPES</sequence>
<dbReference type="CDD" id="cd06171">
    <property type="entry name" value="Sigma70_r4"/>
    <property type="match status" value="1"/>
</dbReference>
<evidence type="ECO:0000256" key="1">
    <source>
        <dbReference type="ARBA" id="ARBA00010641"/>
    </source>
</evidence>
<dbReference type="Pfam" id="PF08281">
    <property type="entry name" value="Sigma70_r4_2"/>
    <property type="match status" value="1"/>
</dbReference>
<organism evidence="8 9">
    <name type="scientific">Nonomuraea fuscirosea</name>
    <dbReference type="NCBI Taxonomy" id="1291556"/>
    <lineage>
        <taxon>Bacteria</taxon>
        <taxon>Bacillati</taxon>
        <taxon>Actinomycetota</taxon>
        <taxon>Actinomycetes</taxon>
        <taxon>Streptosporangiales</taxon>
        <taxon>Streptosporangiaceae</taxon>
        <taxon>Nonomuraea</taxon>
    </lineage>
</organism>
<dbReference type="SUPFAM" id="SSF54427">
    <property type="entry name" value="NTF2-like"/>
    <property type="match status" value="1"/>
</dbReference>
<dbReference type="SUPFAM" id="SSF88659">
    <property type="entry name" value="Sigma3 and sigma4 domains of RNA polymerase sigma factors"/>
    <property type="match status" value="1"/>
</dbReference>
<dbReference type="NCBIfam" id="NF006089">
    <property type="entry name" value="PRK08241.1"/>
    <property type="match status" value="1"/>
</dbReference>
<dbReference type="InterPro" id="IPR014305">
    <property type="entry name" value="RNA_pol_sigma-G_actinobac"/>
</dbReference>
<keyword evidence="3" id="KW-0805">Transcription regulation</keyword>
<feature type="domain" description="RNA polymerase sigma factor 70 region 4 type 2" evidence="7">
    <location>
        <begin position="122"/>
        <end position="174"/>
    </location>
</feature>
<evidence type="ECO:0000256" key="4">
    <source>
        <dbReference type="ARBA" id="ARBA00023082"/>
    </source>
</evidence>
<dbReference type="AlphaFoldDB" id="A0A2T0MZQ8"/>
<gene>
    <name evidence="8" type="ORF">B0I32_108247</name>
</gene>